<dbReference type="SUPFAM" id="SSF50405">
    <property type="entry name" value="Actin-crosslinking proteins"/>
    <property type="match status" value="1"/>
</dbReference>
<feature type="compositionally biased region" description="Low complexity" evidence="4">
    <location>
        <begin position="26"/>
        <end position="35"/>
    </location>
</feature>
<dbReference type="Gene3D" id="2.80.10.50">
    <property type="match status" value="1"/>
</dbReference>
<keyword evidence="3" id="KW-0539">Nucleus</keyword>
<dbReference type="GO" id="GO:0071013">
    <property type="term" value="C:catalytic step 2 spliceosome"/>
    <property type="evidence" value="ECO:0007669"/>
    <property type="project" value="TreeGrafter"/>
</dbReference>
<dbReference type="HOGENOM" id="CLU_062276_1_0_1"/>
<dbReference type="EMBL" id="JMSN01000063">
    <property type="protein sequence ID" value="KDN43189.1"/>
    <property type="molecule type" value="Genomic_DNA"/>
</dbReference>
<evidence type="ECO:0000256" key="1">
    <source>
        <dbReference type="ARBA" id="ARBA00004604"/>
    </source>
</evidence>
<dbReference type="OrthoDB" id="5539371at2759"/>
<organism evidence="5 6">
    <name type="scientific">Tilletiaria anomala (strain ATCC 24038 / CBS 436.72 / UBC 951)</name>
    <dbReference type="NCBI Taxonomy" id="1037660"/>
    <lineage>
        <taxon>Eukaryota</taxon>
        <taxon>Fungi</taxon>
        <taxon>Dikarya</taxon>
        <taxon>Basidiomycota</taxon>
        <taxon>Ustilaginomycotina</taxon>
        <taxon>Exobasidiomycetes</taxon>
        <taxon>Georgefischeriales</taxon>
        <taxon>Tilletiariaceae</taxon>
        <taxon>Tilletiaria</taxon>
    </lineage>
</organism>
<dbReference type="PANTHER" id="PTHR12928:SF0">
    <property type="entry name" value="FSHD REGION GENE 1"/>
    <property type="match status" value="1"/>
</dbReference>
<evidence type="ECO:0000313" key="5">
    <source>
        <dbReference type="EMBL" id="KDN43189.1"/>
    </source>
</evidence>
<dbReference type="GeneID" id="25262951"/>
<dbReference type="AlphaFoldDB" id="A0A066VWJ6"/>
<comment type="subcellular location">
    <subcellularLocation>
        <location evidence="1">Nucleus</location>
        <location evidence="1">Nucleolus</location>
    </subcellularLocation>
</comment>
<reference evidence="5 6" key="1">
    <citation type="submission" date="2014-05" db="EMBL/GenBank/DDBJ databases">
        <title>Draft genome sequence of a rare smut relative, Tilletiaria anomala UBC 951.</title>
        <authorList>
            <consortium name="DOE Joint Genome Institute"/>
            <person name="Toome M."/>
            <person name="Kuo A."/>
            <person name="Henrissat B."/>
            <person name="Lipzen A."/>
            <person name="Tritt A."/>
            <person name="Yoshinaga Y."/>
            <person name="Zane M."/>
            <person name="Barry K."/>
            <person name="Grigoriev I.V."/>
            <person name="Spatafora J.W."/>
            <person name="Aimea M.C."/>
        </authorList>
    </citation>
    <scope>NUCLEOTIDE SEQUENCE [LARGE SCALE GENOMIC DNA]</scope>
    <source>
        <strain evidence="5 6">UBC 951</strain>
    </source>
</reference>
<dbReference type="GO" id="GO:0005730">
    <property type="term" value="C:nucleolus"/>
    <property type="evidence" value="ECO:0007669"/>
    <property type="project" value="UniProtKB-SubCell"/>
</dbReference>
<evidence type="ECO:0000313" key="6">
    <source>
        <dbReference type="Proteomes" id="UP000027361"/>
    </source>
</evidence>
<dbReference type="InterPro" id="IPR010414">
    <property type="entry name" value="FRG1"/>
</dbReference>
<keyword evidence="6" id="KW-1185">Reference proteome</keyword>
<comment type="caution">
    <text evidence="5">The sequence shown here is derived from an EMBL/GenBank/DDBJ whole genome shotgun (WGS) entry which is preliminary data.</text>
</comment>
<feature type="region of interest" description="Disordered" evidence="4">
    <location>
        <begin position="1"/>
        <end position="56"/>
    </location>
</feature>
<dbReference type="RefSeq" id="XP_013242288.1">
    <property type="nucleotide sequence ID" value="XM_013386834.1"/>
</dbReference>
<evidence type="ECO:0000256" key="2">
    <source>
        <dbReference type="ARBA" id="ARBA00010878"/>
    </source>
</evidence>
<accession>A0A066VWJ6</accession>
<evidence type="ECO:0008006" key="7">
    <source>
        <dbReference type="Google" id="ProtNLM"/>
    </source>
</evidence>
<comment type="similarity">
    <text evidence="2">Belongs to the FRG1 family.</text>
</comment>
<dbReference type="GO" id="GO:0051015">
    <property type="term" value="F:actin filament binding"/>
    <property type="evidence" value="ECO:0007669"/>
    <property type="project" value="TreeGrafter"/>
</dbReference>
<dbReference type="PANTHER" id="PTHR12928">
    <property type="entry name" value="FRG1 PROTEIN"/>
    <property type="match status" value="1"/>
</dbReference>
<protein>
    <recommendedName>
        <fullName evidence="7">Actin-crosslinking protein</fullName>
    </recommendedName>
</protein>
<dbReference type="InParanoid" id="A0A066VWJ6"/>
<name>A0A066VWJ6_TILAU</name>
<evidence type="ECO:0000256" key="4">
    <source>
        <dbReference type="SAM" id="MobiDB-lite"/>
    </source>
</evidence>
<dbReference type="Proteomes" id="UP000027361">
    <property type="component" value="Unassembled WGS sequence"/>
</dbReference>
<evidence type="ECO:0000256" key="3">
    <source>
        <dbReference type="ARBA" id="ARBA00023242"/>
    </source>
</evidence>
<dbReference type="OMA" id="ACDVNGK"/>
<gene>
    <name evidence="5" type="ORF">K437DRAFT_237295</name>
</gene>
<dbReference type="Pfam" id="PF06229">
    <property type="entry name" value="FRG1"/>
    <property type="match status" value="1"/>
</dbReference>
<dbReference type="InterPro" id="IPR008999">
    <property type="entry name" value="Actin-crosslinking"/>
</dbReference>
<proteinExistence type="inferred from homology"/>
<dbReference type="STRING" id="1037660.A0A066VWJ6"/>
<dbReference type="CDD" id="cd23339">
    <property type="entry name" value="beta-trefoil_FSCN_fungal_FRG1-like"/>
    <property type="match status" value="1"/>
</dbReference>
<sequence>MPDSSKKKSMRLSFKGEAKKKHKPRSTSSSGGPSSKADGKRKRSPESDAEEYGGDEQAWVPAESAIDVNGPCFLFQELQDPSSSKPIPYTLQFNSTLQSIVPISIAPPDLGNQQILLTGEEGGEEAGAMIAAIEVSPTHVHQVWVANRVAGSTTWSFKSGAEGRFIGADKHGAIHAESEARGPQEGWEIEPIRSGAGGLAVKSAVHGRYLTLGTVAGGKTVLRADADRAEECAWQVRVQWKYRHQARQEARAKMEVSSSGLMKRYDPAAMQAQGGMVMGGGNKPRSAEILLEMRAKKKSDRYAK</sequence>